<dbReference type="OMA" id="GCYITIL"/>
<keyword evidence="2" id="KW-0325">Glycoprotein</keyword>
<gene>
    <name evidence="4" type="ORF">scyTo_0021875</name>
</gene>
<dbReference type="Gene3D" id="3.10.320.10">
    <property type="entry name" value="Class II Histocompatibility Antigen, M Beta Chain, Chain B, domain 1"/>
    <property type="match status" value="1"/>
</dbReference>
<keyword evidence="1" id="KW-1015">Disulfide bond</keyword>
<accession>A0A401Q8Q9</accession>
<dbReference type="Proteomes" id="UP000288216">
    <property type="component" value="Unassembled WGS sequence"/>
</dbReference>
<dbReference type="GO" id="GO:0006955">
    <property type="term" value="P:immune response"/>
    <property type="evidence" value="ECO:0007669"/>
    <property type="project" value="InterPro"/>
</dbReference>
<dbReference type="Pfam" id="PF00993">
    <property type="entry name" value="MHC_II_alpha"/>
    <property type="match status" value="1"/>
</dbReference>
<reference evidence="4 5" key="1">
    <citation type="journal article" date="2018" name="Nat. Ecol. Evol.">
        <title>Shark genomes provide insights into elasmobranch evolution and the origin of vertebrates.</title>
        <authorList>
            <person name="Hara Y"/>
            <person name="Yamaguchi K"/>
            <person name="Onimaru K"/>
            <person name="Kadota M"/>
            <person name="Koyanagi M"/>
            <person name="Keeley SD"/>
            <person name="Tatsumi K"/>
            <person name="Tanaka K"/>
            <person name="Motone F"/>
            <person name="Kageyama Y"/>
            <person name="Nozu R"/>
            <person name="Adachi N"/>
            <person name="Nishimura O"/>
            <person name="Nakagawa R"/>
            <person name="Tanegashima C"/>
            <person name="Kiyatake I"/>
            <person name="Matsumoto R"/>
            <person name="Murakumo K"/>
            <person name="Nishida K"/>
            <person name="Terakita A"/>
            <person name="Kuratani S"/>
            <person name="Sato K"/>
            <person name="Hyodo S Kuraku.S."/>
        </authorList>
    </citation>
    <scope>NUCLEOTIDE SEQUENCE [LARGE SCALE GENOMIC DNA]</scope>
</reference>
<evidence type="ECO:0000313" key="5">
    <source>
        <dbReference type="Proteomes" id="UP000288216"/>
    </source>
</evidence>
<evidence type="ECO:0000259" key="3">
    <source>
        <dbReference type="SMART" id="SM00920"/>
    </source>
</evidence>
<dbReference type="GO" id="GO:0019882">
    <property type="term" value="P:antigen processing and presentation"/>
    <property type="evidence" value="ECO:0007669"/>
    <property type="project" value="InterPro"/>
</dbReference>
<evidence type="ECO:0000256" key="2">
    <source>
        <dbReference type="ARBA" id="ARBA00023180"/>
    </source>
</evidence>
<comment type="caution">
    <text evidence="4">The sequence shown here is derived from an EMBL/GenBank/DDBJ whole genome shotgun (WGS) entry which is preliminary data.</text>
</comment>
<sequence>MSQPEDLHRDFLVYVVQDGSPDKQFDVDVDGDEILYMDFNLKKEVGRIPEFKDQTMQGGEAGISANIAIMKRALNVYKNLSHWSPDRKRK</sequence>
<keyword evidence="5" id="KW-1185">Reference proteome</keyword>
<dbReference type="SUPFAM" id="SSF54452">
    <property type="entry name" value="MHC antigen-recognition domain"/>
    <property type="match status" value="1"/>
</dbReference>
<dbReference type="EMBL" id="BFAA01020356">
    <property type="protein sequence ID" value="GCB81717.1"/>
    <property type="molecule type" value="Genomic_DNA"/>
</dbReference>
<dbReference type="InterPro" id="IPR001003">
    <property type="entry name" value="MHC_II_a_N"/>
</dbReference>
<dbReference type="OrthoDB" id="8925804at2759"/>
<evidence type="ECO:0000256" key="1">
    <source>
        <dbReference type="ARBA" id="ARBA00023157"/>
    </source>
</evidence>
<name>A0A401Q8Q9_SCYTO</name>
<dbReference type="STRING" id="75743.A0A401Q8Q9"/>
<protein>
    <recommendedName>
        <fullName evidence="3">MHC class II alpha chain N-terminal domain-containing protein</fullName>
    </recommendedName>
</protein>
<dbReference type="AlphaFoldDB" id="A0A401Q8Q9"/>
<dbReference type="GO" id="GO:0042613">
    <property type="term" value="C:MHC class II protein complex"/>
    <property type="evidence" value="ECO:0007669"/>
    <property type="project" value="InterPro"/>
</dbReference>
<organism evidence="4 5">
    <name type="scientific">Scyliorhinus torazame</name>
    <name type="common">Cloudy catshark</name>
    <name type="synonym">Catulus torazame</name>
    <dbReference type="NCBI Taxonomy" id="75743"/>
    <lineage>
        <taxon>Eukaryota</taxon>
        <taxon>Metazoa</taxon>
        <taxon>Chordata</taxon>
        <taxon>Craniata</taxon>
        <taxon>Vertebrata</taxon>
        <taxon>Chondrichthyes</taxon>
        <taxon>Elasmobranchii</taxon>
        <taxon>Galeomorphii</taxon>
        <taxon>Galeoidea</taxon>
        <taxon>Carcharhiniformes</taxon>
        <taxon>Scyliorhinidae</taxon>
        <taxon>Scyliorhinus</taxon>
    </lineage>
</organism>
<dbReference type="InterPro" id="IPR014745">
    <property type="entry name" value="MHC_II_a/b_N"/>
</dbReference>
<dbReference type="SMART" id="SM00920">
    <property type="entry name" value="MHC_II_alpha"/>
    <property type="match status" value="1"/>
</dbReference>
<evidence type="ECO:0000313" key="4">
    <source>
        <dbReference type="EMBL" id="GCB81717.1"/>
    </source>
</evidence>
<proteinExistence type="predicted"/>
<dbReference type="InterPro" id="IPR011162">
    <property type="entry name" value="MHC_I/II-like_Ag-recog"/>
</dbReference>
<feature type="domain" description="MHC class II alpha chain N-terminal" evidence="3">
    <location>
        <begin position="8"/>
        <end position="88"/>
    </location>
</feature>